<protein>
    <submittedName>
        <fullName evidence="2">Uncharacterized protein</fullName>
    </submittedName>
</protein>
<evidence type="ECO:0000256" key="1">
    <source>
        <dbReference type="SAM" id="MobiDB-lite"/>
    </source>
</evidence>
<feature type="compositionally biased region" description="Polar residues" evidence="1">
    <location>
        <begin position="71"/>
        <end position="82"/>
    </location>
</feature>
<evidence type="ECO:0000313" key="3">
    <source>
        <dbReference type="Proteomes" id="UP001224775"/>
    </source>
</evidence>
<reference evidence="2" key="1">
    <citation type="submission" date="2023-06" db="EMBL/GenBank/DDBJ databases">
        <title>Survivors Of The Sea: Transcriptome response of Skeletonema marinoi to long-term dormancy.</title>
        <authorList>
            <person name="Pinder M.I.M."/>
            <person name="Kourtchenko O."/>
            <person name="Robertson E.K."/>
            <person name="Larsson T."/>
            <person name="Maumus F."/>
            <person name="Osuna-Cruz C.M."/>
            <person name="Vancaester E."/>
            <person name="Stenow R."/>
            <person name="Vandepoele K."/>
            <person name="Ploug H."/>
            <person name="Bruchert V."/>
            <person name="Godhe A."/>
            <person name="Topel M."/>
        </authorList>
    </citation>
    <scope>NUCLEOTIDE SEQUENCE</scope>
    <source>
        <strain evidence="2">R05AC</strain>
    </source>
</reference>
<dbReference type="EMBL" id="JATAAI010000003">
    <property type="protein sequence ID" value="KAK1747266.1"/>
    <property type="molecule type" value="Genomic_DNA"/>
</dbReference>
<comment type="caution">
    <text evidence="2">The sequence shown here is derived from an EMBL/GenBank/DDBJ whole genome shotgun (WGS) entry which is preliminary data.</text>
</comment>
<sequence>MNLYQYKPPSSAHPPKMMKGIVYGLIRQYKLQNTLPSDYINQLKLLFQRFVARGWDKRLIKSYILEADSKLSNPTPSNNNADAATHQRNKEEQRRRTTKKNNEEIPHILFFSFAHYSDFRFRFQIPTKSEITSLPQIFDRYVMLDEERSKYGHYLQKLLLCNNIAPTYFGKQSSKPYYS</sequence>
<accession>A0AAD9DGU5</accession>
<dbReference type="Proteomes" id="UP001224775">
    <property type="component" value="Unassembled WGS sequence"/>
</dbReference>
<name>A0AAD9DGU5_9STRA</name>
<evidence type="ECO:0000313" key="2">
    <source>
        <dbReference type="EMBL" id="KAK1747266.1"/>
    </source>
</evidence>
<feature type="region of interest" description="Disordered" evidence="1">
    <location>
        <begin position="71"/>
        <end position="99"/>
    </location>
</feature>
<dbReference type="AlphaFoldDB" id="A0AAD9DGU5"/>
<proteinExistence type="predicted"/>
<organism evidence="2 3">
    <name type="scientific">Skeletonema marinoi</name>
    <dbReference type="NCBI Taxonomy" id="267567"/>
    <lineage>
        <taxon>Eukaryota</taxon>
        <taxon>Sar</taxon>
        <taxon>Stramenopiles</taxon>
        <taxon>Ochrophyta</taxon>
        <taxon>Bacillariophyta</taxon>
        <taxon>Coscinodiscophyceae</taxon>
        <taxon>Thalassiosirophycidae</taxon>
        <taxon>Thalassiosirales</taxon>
        <taxon>Skeletonemataceae</taxon>
        <taxon>Skeletonema</taxon>
        <taxon>Skeletonema marinoi-dohrnii complex</taxon>
    </lineage>
</organism>
<keyword evidence="3" id="KW-1185">Reference proteome</keyword>
<feature type="compositionally biased region" description="Basic and acidic residues" evidence="1">
    <location>
        <begin position="88"/>
        <end position="99"/>
    </location>
</feature>
<gene>
    <name evidence="2" type="ORF">QTG54_002610</name>
</gene>